<feature type="region of interest" description="Disordered" evidence="1">
    <location>
        <begin position="1"/>
        <end position="21"/>
    </location>
</feature>
<dbReference type="GeneID" id="18872094"/>
<dbReference type="KEGG" id="spaa:SPAPADRAFT_57076"/>
<evidence type="ECO:0000313" key="5">
    <source>
        <dbReference type="Proteomes" id="UP000000709"/>
    </source>
</evidence>
<dbReference type="SUPFAM" id="SSF53474">
    <property type="entry name" value="alpha/beta-Hydrolases"/>
    <property type="match status" value="1"/>
</dbReference>
<dbReference type="Proteomes" id="UP000000709">
    <property type="component" value="Unassembled WGS sequence"/>
</dbReference>
<dbReference type="RefSeq" id="XP_007377222.1">
    <property type="nucleotide sequence ID" value="XM_007377160.1"/>
</dbReference>
<evidence type="ECO:0000313" key="4">
    <source>
        <dbReference type="EMBL" id="EGW30251.1"/>
    </source>
</evidence>
<accession>G3AUG5</accession>
<sequence>MPSSSSGELEEQQPLLDPDDPMVSPLNLRNIQILKTVVRVLVYLNLLLLVLLVISEFFALPWLTNKGKSFLEIDLVIICLIINSINNLFFVVPAYYERIVGYVISGLLLIDLLVILCVSSVRTRSGFLGIVLIIWTCLNSFLNSIIDYYVEEARHYQEIRYTGRIEKRRTVGELVIMFLKVLVELFLLWLIWCISVTLLLQSFDAHEKPWGKLIPVNNSSHRIHLACYGDVYGNSTEPIVLVEGGQSTSSEEFQEWIEELYHLNKLDRFCVWDRPGYGFSDSAPPPVSVGIITEYLTEALAKEDIQGPFSVVAFDIGGLYATLFASKNKHKIHSILFVDSWSVDLLKKWPFSGGNKKNEDPNVFKGSLQLMDNIMGFKLWLRGFVSPLGLITNIHWFFHPMKYSSKSRIFGRDMIYQSKYLRARCQEQLTSGILSWNEVQNADITDIPISVISSDYMIKKSLNWGKWQREITRRSDKLNEWVIAENSSHFIWRSAVGRKELQQLLLRLIGKQHFLK</sequence>
<keyword evidence="2" id="KW-0812">Transmembrane</keyword>
<name>G3AUG5_SPAPN</name>
<dbReference type="AlphaFoldDB" id="G3AUG5"/>
<organism evidence="5">
    <name type="scientific">Spathaspora passalidarum (strain NRRL Y-27907 / 11-Y1)</name>
    <dbReference type="NCBI Taxonomy" id="619300"/>
    <lineage>
        <taxon>Eukaryota</taxon>
        <taxon>Fungi</taxon>
        <taxon>Dikarya</taxon>
        <taxon>Ascomycota</taxon>
        <taxon>Saccharomycotina</taxon>
        <taxon>Pichiomycetes</taxon>
        <taxon>Debaryomycetaceae</taxon>
        <taxon>Spathaspora</taxon>
    </lineage>
</organism>
<feature type="transmembrane region" description="Helical" evidence="2">
    <location>
        <begin position="127"/>
        <end position="150"/>
    </location>
</feature>
<dbReference type="PANTHER" id="PTHR43139">
    <property type="entry name" value="SI:DKEY-122A22.2"/>
    <property type="match status" value="1"/>
</dbReference>
<dbReference type="eggNOG" id="ENOG502QQW9">
    <property type="taxonomic scope" value="Eukaryota"/>
</dbReference>
<dbReference type="InterPro" id="IPR000073">
    <property type="entry name" value="AB_hydrolase_1"/>
</dbReference>
<dbReference type="InterPro" id="IPR019431">
    <property type="entry name" value="DUF2417"/>
</dbReference>
<dbReference type="STRING" id="619300.G3AUG5"/>
<keyword evidence="5" id="KW-1185">Reference proteome</keyword>
<evidence type="ECO:0000256" key="2">
    <source>
        <dbReference type="SAM" id="Phobius"/>
    </source>
</evidence>
<dbReference type="Pfam" id="PF00561">
    <property type="entry name" value="Abhydrolase_1"/>
    <property type="match status" value="1"/>
</dbReference>
<reference evidence="4 5" key="1">
    <citation type="journal article" date="2011" name="Proc. Natl. Acad. Sci. U.S.A.">
        <title>Comparative genomics of xylose-fermenting fungi for enhanced biofuel production.</title>
        <authorList>
            <person name="Wohlbach D.J."/>
            <person name="Kuo A."/>
            <person name="Sato T.K."/>
            <person name="Potts K.M."/>
            <person name="Salamov A.A."/>
            <person name="LaButti K.M."/>
            <person name="Sun H."/>
            <person name="Clum A."/>
            <person name="Pangilinan J.L."/>
            <person name="Lindquist E.A."/>
            <person name="Lucas S."/>
            <person name="Lapidus A."/>
            <person name="Jin M."/>
            <person name="Gunawan C."/>
            <person name="Balan V."/>
            <person name="Dale B.E."/>
            <person name="Jeffries T.W."/>
            <person name="Zinkel R."/>
            <person name="Barry K.W."/>
            <person name="Grigoriev I.V."/>
            <person name="Gasch A.P."/>
        </authorList>
    </citation>
    <scope>NUCLEOTIDE SEQUENCE [LARGE SCALE GENOMIC DNA]</scope>
    <source>
        <strain evidence="5">NRRL Y-27907 / 11-Y1</strain>
    </source>
</reference>
<feature type="transmembrane region" description="Helical" evidence="2">
    <location>
        <begin position="40"/>
        <end position="63"/>
    </location>
</feature>
<dbReference type="EMBL" id="GL996505">
    <property type="protein sequence ID" value="EGW30251.1"/>
    <property type="molecule type" value="Genomic_DNA"/>
</dbReference>
<dbReference type="OMA" id="WGKWQRE"/>
<feature type="transmembrane region" description="Helical" evidence="2">
    <location>
        <begin position="75"/>
        <end position="92"/>
    </location>
</feature>
<keyword evidence="2" id="KW-0472">Membrane</keyword>
<proteinExistence type="predicted"/>
<dbReference type="FunCoup" id="G3AUG5">
    <property type="interactions" value="54"/>
</dbReference>
<evidence type="ECO:0000259" key="3">
    <source>
        <dbReference type="Pfam" id="PF00561"/>
    </source>
</evidence>
<dbReference type="InterPro" id="IPR052370">
    <property type="entry name" value="Meta-cleavage_hydrolase"/>
</dbReference>
<dbReference type="Gene3D" id="3.40.50.1820">
    <property type="entry name" value="alpha/beta hydrolase"/>
    <property type="match status" value="1"/>
</dbReference>
<feature type="domain" description="AB hydrolase-1" evidence="3">
    <location>
        <begin position="238"/>
        <end position="352"/>
    </location>
</feature>
<feature type="transmembrane region" description="Helical" evidence="2">
    <location>
        <begin position="99"/>
        <end position="121"/>
    </location>
</feature>
<dbReference type="PANTHER" id="PTHR43139:SF52">
    <property type="entry name" value="SI:DKEY-122A22.2"/>
    <property type="match status" value="1"/>
</dbReference>
<dbReference type="Pfam" id="PF10329">
    <property type="entry name" value="DUF2417"/>
    <property type="match status" value="1"/>
</dbReference>
<dbReference type="GO" id="GO:0005783">
    <property type="term" value="C:endoplasmic reticulum"/>
    <property type="evidence" value="ECO:0007669"/>
    <property type="project" value="TreeGrafter"/>
</dbReference>
<feature type="transmembrane region" description="Helical" evidence="2">
    <location>
        <begin position="171"/>
        <end position="192"/>
    </location>
</feature>
<dbReference type="InParanoid" id="G3AUG5"/>
<dbReference type="OrthoDB" id="164921at2759"/>
<evidence type="ECO:0000256" key="1">
    <source>
        <dbReference type="SAM" id="MobiDB-lite"/>
    </source>
</evidence>
<keyword evidence="2" id="KW-1133">Transmembrane helix</keyword>
<dbReference type="InterPro" id="IPR029058">
    <property type="entry name" value="AB_hydrolase_fold"/>
</dbReference>
<dbReference type="HOGENOM" id="CLU_028296_1_0_1"/>
<protein>
    <recommendedName>
        <fullName evidence="3">AB hydrolase-1 domain-containing protein</fullName>
    </recommendedName>
</protein>
<gene>
    <name evidence="4" type="ORF">SPAPADRAFT_57076</name>
</gene>